<protein>
    <submittedName>
        <fullName evidence="1">Uncharacterized protein</fullName>
    </submittedName>
</protein>
<dbReference type="Proteomes" id="UP000479000">
    <property type="component" value="Unassembled WGS sequence"/>
</dbReference>
<accession>A0A6H5H961</accession>
<gene>
    <name evidence="1" type="ORF">NTEN_LOCUS17650</name>
</gene>
<proteinExistence type="predicted"/>
<evidence type="ECO:0000313" key="2">
    <source>
        <dbReference type="Proteomes" id="UP000479000"/>
    </source>
</evidence>
<dbReference type="AlphaFoldDB" id="A0A6H5H961"/>
<keyword evidence="2" id="KW-1185">Reference proteome</keyword>
<dbReference type="EMBL" id="CADCXU010025674">
    <property type="protein sequence ID" value="CAB0012964.1"/>
    <property type="molecule type" value="Genomic_DNA"/>
</dbReference>
<evidence type="ECO:0000313" key="1">
    <source>
        <dbReference type="EMBL" id="CAB0012964.1"/>
    </source>
</evidence>
<organism evidence="1 2">
    <name type="scientific">Nesidiocoris tenuis</name>
    <dbReference type="NCBI Taxonomy" id="355587"/>
    <lineage>
        <taxon>Eukaryota</taxon>
        <taxon>Metazoa</taxon>
        <taxon>Ecdysozoa</taxon>
        <taxon>Arthropoda</taxon>
        <taxon>Hexapoda</taxon>
        <taxon>Insecta</taxon>
        <taxon>Pterygota</taxon>
        <taxon>Neoptera</taxon>
        <taxon>Paraneoptera</taxon>
        <taxon>Hemiptera</taxon>
        <taxon>Heteroptera</taxon>
        <taxon>Panheteroptera</taxon>
        <taxon>Cimicomorpha</taxon>
        <taxon>Miridae</taxon>
        <taxon>Dicyphina</taxon>
        <taxon>Nesidiocoris</taxon>
    </lineage>
</organism>
<name>A0A6H5H961_9HEMI</name>
<sequence>MRAFSQPHVEPANDPKRSAVLAFITGRIVNFRLTNCRYFMWGRQTGKLCIGPVTFQNPRIVTGSRKDHHHLSTGGYCLEKKSPLNGRAVYAVEVQPCGGRKLNSPGSGGCRSFACSTAKLVRQIWKLCSELPSGRTFPAAGEPFWIRSRDKSMAATDAGHPRQTTPMAKTRPLSLIELIVRTSSMDWAASSMDWAASSGLGGGRHWKGGIGRPSGIGLIVSRLRSLPYTAYALCRYAPDEFPDSGDFPEKLIA</sequence>
<reference evidence="1 2" key="1">
    <citation type="submission" date="2020-02" db="EMBL/GenBank/DDBJ databases">
        <authorList>
            <person name="Ferguson B K."/>
        </authorList>
    </citation>
    <scope>NUCLEOTIDE SEQUENCE [LARGE SCALE GENOMIC DNA]</scope>
</reference>